<feature type="compositionally biased region" description="Basic and acidic residues" evidence="1">
    <location>
        <begin position="8"/>
        <end position="21"/>
    </location>
</feature>
<evidence type="ECO:0000313" key="3">
    <source>
        <dbReference type="Proteomes" id="UP000886998"/>
    </source>
</evidence>
<proteinExistence type="predicted"/>
<feature type="compositionally biased region" description="Basic and acidic residues" evidence="1">
    <location>
        <begin position="29"/>
        <end position="43"/>
    </location>
</feature>
<feature type="compositionally biased region" description="Basic and acidic residues" evidence="1">
    <location>
        <begin position="51"/>
        <end position="68"/>
    </location>
</feature>
<dbReference type="Proteomes" id="UP000886998">
    <property type="component" value="Unassembled WGS sequence"/>
</dbReference>
<reference evidence="2" key="1">
    <citation type="submission" date="2020-08" db="EMBL/GenBank/DDBJ databases">
        <title>Multicomponent nature underlies the extraordinary mechanical properties of spider dragline silk.</title>
        <authorList>
            <person name="Kono N."/>
            <person name="Nakamura H."/>
            <person name="Mori M."/>
            <person name="Yoshida Y."/>
            <person name="Ohtoshi R."/>
            <person name="Malay A.D."/>
            <person name="Moran D.A.P."/>
            <person name="Tomita M."/>
            <person name="Numata K."/>
            <person name="Arakawa K."/>
        </authorList>
    </citation>
    <scope>NUCLEOTIDE SEQUENCE</scope>
</reference>
<accession>A0A8X7C1M3</accession>
<sequence length="107" mass="12375">MEDSEEDIQTKNLEKEEKEAEEKDETDEKEEKETEEKDEKEAEEKEETDAEEKVEKAGEKDTDAEKTTNRLVGVGFKRFATVKKRLAKKVCSQKSGGSTRIQEQFNK</sequence>
<comment type="caution">
    <text evidence="2">The sequence shown here is derived from an EMBL/GenBank/DDBJ whole genome shotgun (WGS) entry which is preliminary data.</text>
</comment>
<gene>
    <name evidence="2" type="ORF">TNIN_135911</name>
</gene>
<evidence type="ECO:0000256" key="1">
    <source>
        <dbReference type="SAM" id="MobiDB-lite"/>
    </source>
</evidence>
<evidence type="ECO:0000313" key="2">
    <source>
        <dbReference type="EMBL" id="GFY50853.1"/>
    </source>
</evidence>
<dbReference type="AlphaFoldDB" id="A0A8X7C1M3"/>
<feature type="region of interest" description="Disordered" evidence="1">
    <location>
        <begin position="1"/>
        <end position="70"/>
    </location>
</feature>
<keyword evidence="3" id="KW-1185">Reference proteome</keyword>
<name>A0A8X7C1M3_9ARAC</name>
<protein>
    <submittedName>
        <fullName evidence="2">Uncharacterized protein</fullName>
    </submittedName>
</protein>
<dbReference type="EMBL" id="BMAV01007764">
    <property type="protein sequence ID" value="GFY50853.1"/>
    <property type="molecule type" value="Genomic_DNA"/>
</dbReference>
<organism evidence="2 3">
    <name type="scientific">Trichonephila inaurata madagascariensis</name>
    <dbReference type="NCBI Taxonomy" id="2747483"/>
    <lineage>
        <taxon>Eukaryota</taxon>
        <taxon>Metazoa</taxon>
        <taxon>Ecdysozoa</taxon>
        <taxon>Arthropoda</taxon>
        <taxon>Chelicerata</taxon>
        <taxon>Arachnida</taxon>
        <taxon>Araneae</taxon>
        <taxon>Araneomorphae</taxon>
        <taxon>Entelegynae</taxon>
        <taxon>Araneoidea</taxon>
        <taxon>Nephilidae</taxon>
        <taxon>Trichonephila</taxon>
        <taxon>Trichonephila inaurata</taxon>
    </lineage>
</organism>